<evidence type="ECO:0000313" key="1">
    <source>
        <dbReference type="EMBL" id="GIY91332.1"/>
    </source>
</evidence>
<evidence type="ECO:0000313" key="2">
    <source>
        <dbReference type="Proteomes" id="UP001054945"/>
    </source>
</evidence>
<dbReference type="AlphaFoldDB" id="A0AAV4X7V6"/>
<accession>A0AAV4X7V6</accession>
<dbReference type="EMBL" id="BPLR01017404">
    <property type="protein sequence ID" value="GIY91332.1"/>
    <property type="molecule type" value="Genomic_DNA"/>
</dbReference>
<sequence>MVARIDWKGLAPWGFCPFEEFARLMRLPDEGTRKELDNAYFQSSFSTMAVVMTLCHQFLSEGPFREGPSPKEHFFSRISRTTGCQLMVLTRSTVSHSATSNMQRLVAVRVCPTAYVVDTLLTASNQLIKSITSQTT</sequence>
<comment type="caution">
    <text evidence="1">The sequence shown here is derived from an EMBL/GenBank/DDBJ whole genome shotgun (WGS) entry which is preliminary data.</text>
</comment>
<keyword evidence="2" id="KW-1185">Reference proteome</keyword>
<reference evidence="1 2" key="1">
    <citation type="submission" date="2021-06" db="EMBL/GenBank/DDBJ databases">
        <title>Caerostris extrusa draft genome.</title>
        <authorList>
            <person name="Kono N."/>
            <person name="Arakawa K."/>
        </authorList>
    </citation>
    <scope>NUCLEOTIDE SEQUENCE [LARGE SCALE GENOMIC DNA]</scope>
</reference>
<organism evidence="1 2">
    <name type="scientific">Caerostris extrusa</name>
    <name type="common">Bark spider</name>
    <name type="synonym">Caerostris bankana</name>
    <dbReference type="NCBI Taxonomy" id="172846"/>
    <lineage>
        <taxon>Eukaryota</taxon>
        <taxon>Metazoa</taxon>
        <taxon>Ecdysozoa</taxon>
        <taxon>Arthropoda</taxon>
        <taxon>Chelicerata</taxon>
        <taxon>Arachnida</taxon>
        <taxon>Araneae</taxon>
        <taxon>Araneomorphae</taxon>
        <taxon>Entelegynae</taxon>
        <taxon>Araneoidea</taxon>
        <taxon>Araneidae</taxon>
        <taxon>Caerostris</taxon>
    </lineage>
</organism>
<dbReference type="Proteomes" id="UP001054945">
    <property type="component" value="Unassembled WGS sequence"/>
</dbReference>
<gene>
    <name evidence="1" type="ORF">CEXT_700951</name>
</gene>
<proteinExistence type="predicted"/>
<protein>
    <submittedName>
        <fullName evidence="1">Uncharacterized protein</fullName>
    </submittedName>
</protein>
<name>A0AAV4X7V6_CAEEX</name>